<proteinExistence type="predicted"/>
<dbReference type="Gene3D" id="3.30.1360.150">
    <property type="match status" value="1"/>
</dbReference>
<reference evidence="6 7" key="1">
    <citation type="submission" date="2024-04" db="EMBL/GenBank/DDBJ databases">
        <title>draft genome sequnece of Flavobacterium buctense JCM 30750.</title>
        <authorList>
            <person name="Kim D.-U."/>
        </authorList>
    </citation>
    <scope>NUCLEOTIDE SEQUENCE [LARGE SCALE GENOMIC DNA]</scope>
    <source>
        <strain evidence="6 7">JCM 30750</strain>
    </source>
</reference>
<dbReference type="InterPro" id="IPR026263">
    <property type="entry name" value="Alkaline_phosphatase_prok"/>
</dbReference>
<feature type="chain" id="PRO_5046591957" evidence="5">
    <location>
        <begin position="19"/>
        <end position="536"/>
    </location>
</feature>
<organism evidence="6 7">
    <name type="scientific">Flavobacterium buctense</name>
    <dbReference type="NCBI Taxonomy" id="1648146"/>
    <lineage>
        <taxon>Bacteria</taxon>
        <taxon>Pseudomonadati</taxon>
        <taxon>Bacteroidota</taxon>
        <taxon>Flavobacteriia</taxon>
        <taxon>Flavobacteriales</taxon>
        <taxon>Flavobacteriaceae</taxon>
        <taxon>Flavobacterium</taxon>
    </lineage>
</organism>
<dbReference type="EC" id="3.1.3.1" evidence="6"/>
<dbReference type="CDD" id="cd16016">
    <property type="entry name" value="AP-SPAP"/>
    <property type="match status" value="1"/>
</dbReference>
<comment type="caution">
    <text evidence="6">The sequence shown here is derived from an EMBL/GenBank/DDBJ whole genome shotgun (WGS) entry which is preliminary data.</text>
</comment>
<keyword evidence="6" id="KW-0378">Hydrolase</keyword>
<dbReference type="InterPro" id="IPR017850">
    <property type="entry name" value="Alkaline_phosphatase_core_sf"/>
</dbReference>
<evidence type="ECO:0000256" key="3">
    <source>
        <dbReference type="ARBA" id="ARBA00022729"/>
    </source>
</evidence>
<evidence type="ECO:0000256" key="5">
    <source>
        <dbReference type="SAM" id="SignalP"/>
    </source>
</evidence>
<evidence type="ECO:0000313" key="7">
    <source>
        <dbReference type="Proteomes" id="UP001491349"/>
    </source>
</evidence>
<dbReference type="Pfam" id="PF01663">
    <property type="entry name" value="Phosphodiest"/>
    <property type="match status" value="1"/>
</dbReference>
<evidence type="ECO:0000313" key="6">
    <source>
        <dbReference type="EMBL" id="MEK8180310.1"/>
    </source>
</evidence>
<keyword evidence="7" id="KW-1185">Reference proteome</keyword>
<name>A0ABU9E0W9_9FLAO</name>
<dbReference type="PANTHER" id="PTHR10151:SF120">
    <property type="entry name" value="BIS(5'-ADENOSYL)-TRIPHOSPHATASE"/>
    <property type="match status" value="1"/>
</dbReference>
<keyword evidence="1" id="KW-0597">Phosphoprotein</keyword>
<protein>
    <submittedName>
        <fullName evidence="6">Alkaline phosphatase PafA</fullName>
        <ecNumber evidence="6">3.1.3.1</ecNumber>
    </submittedName>
</protein>
<dbReference type="RefSeq" id="WP_187661246.1">
    <property type="nucleotide sequence ID" value="NZ_JACTAB010000011.1"/>
</dbReference>
<dbReference type="Gene3D" id="3.40.720.10">
    <property type="entry name" value="Alkaline Phosphatase, subunit A"/>
    <property type="match status" value="1"/>
</dbReference>
<accession>A0ABU9E0W9</accession>
<dbReference type="Proteomes" id="UP001491349">
    <property type="component" value="Unassembled WGS sequence"/>
</dbReference>
<dbReference type="SUPFAM" id="SSF53649">
    <property type="entry name" value="Alkaline phosphatase-like"/>
    <property type="match status" value="1"/>
</dbReference>
<sequence length="536" mass="61048">MKKIFSLLLLVILNNLSAQERPKLVVGIVIDQMKMEYLYRFQGDFSETGFKRLMNDGYTFHNMHYNFMPTYTAPGHASIYTGTTPAMHGIVSNEWFHRTLKKEVYCTDDESVTTLVPGTEKEGKMSPKNLQATTITDELKLSTNFKGKVIGMSIKDRGAILPAGHFADWAFWYTKTGEFISSSFYGNTLPKWMDDFNKEKQYLPYINSGWSLLKPIETYNESLTDDNNYEGKLYKKAPIFPYNLKEMYESNDAGVLRVTPFGNDVLANLAKRAIEKEALGKDDITDFLAVSFSSTDYIGHTFGPRSIEIQDTYLRLDLTIADFLNYLDKTVGKGNYLVFMTADHACSENPTHLKDHKYEVDNISNKEVSKDLVAFSEQTFGANLLLKYDSYNVHFDKELIKTKGLDLAKVKQSFKDFLYTKSYVKRVYAEEDILTSTSNDQLLGFVQKGYDPTQNGDLYFVYKPGYIEYSATGATHGSPYTYDTNVPLLFYGWNIKKGETHDKKLITQIAPTLAQKLKITLPNATDSEVLLEVLDK</sequence>
<keyword evidence="3 5" id="KW-0732">Signal</keyword>
<evidence type="ECO:0000256" key="1">
    <source>
        <dbReference type="ARBA" id="ARBA00022553"/>
    </source>
</evidence>
<dbReference type="EMBL" id="JBBPCB010000004">
    <property type="protein sequence ID" value="MEK8180310.1"/>
    <property type="molecule type" value="Genomic_DNA"/>
</dbReference>
<feature type="signal peptide" evidence="5">
    <location>
        <begin position="1"/>
        <end position="18"/>
    </location>
</feature>
<evidence type="ECO:0000256" key="2">
    <source>
        <dbReference type="ARBA" id="ARBA00022723"/>
    </source>
</evidence>
<dbReference type="PIRSF" id="PIRSF031924">
    <property type="entry name" value="Pi-irrepressible_AP"/>
    <property type="match status" value="1"/>
</dbReference>
<dbReference type="NCBIfam" id="NF042991">
    <property type="entry name" value="alk_phos_PafA"/>
    <property type="match status" value="1"/>
</dbReference>
<keyword evidence="2 4" id="KW-0479">Metal-binding</keyword>
<evidence type="ECO:0000256" key="4">
    <source>
        <dbReference type="PIRNR" id="PIRNR031924"/>
    </source>
</evidence>
<dbReference type="PANTHER" id="PTHR10151">
    <property type="entry name" value="ECTONUCLEOTIDE PYROPHOSPHATASE/PHOSPHODIESTERASE"/>
    <property type="match status" value="1"/>
</dbReference>
<dbReference type="InterPro" id="IPR002591">
    <property type="entry name" value="Phosphodiest/P_Trfase"/>
</dbReference>
<gene>
    <name evidence="6" type="primary">pafA</name>
    <name evidence="6" type="ORF">WMW71_08145</name>
</gene>
<dbReference type="GO" id="GO:0004035">
    <property type="term" value="F:alkaline phosphatase activity"/>
    <property type="evidence" value="ECO:0007669"/>
    <property type="project" value="UniProtKB-EC"/>
</dbReference>